<feature type="transmembrane region" description="Helical" evidence="1">
    <location>
        <begin position="148"/>
        <end position="166"/>
    </location>
</feature>
<feature type="transmembrane region" description="Helical" evidence="1">
    <location>
        <begin position="31"/>
        <end position="53"/>
    </location>
</feature>
<feature type="transmembrane region" description="Helical" evidence="1">
    <location>
        <begin position="172"/>
        <end position="198"/>
    </location>
</feature>
<protein>
    <recommendedName>
        <fullName evidence="1">Probable queuosine precursor transporter</fullName>
        <shortName evidence="1">Q precursor transporter</shortName>
    </recommendedName>
</protein>
<evidence type="ECO:0000313" key="3">
    <source>
        <dbReference type="Proteomes" id="UP000675968"/>
    </source>
</evidence>
<reference evidence="2" key="1">
    <citation type="submission" date="2021-03" db="EMBL/GenBank/DDBJ databases">
        <authorList>
            <person name="Jaffe A."/>
        </authorList>
    </citation>
    <scope>NUCLEOTIDE SEQUENCE</scope>
    <source>
        <strain evidence="2">RIFCSPLOWO2_01_FULL_AR10_48_17</strain>
    </source>
</reference>
<comment type="caution">
    <text evidence="2">The sequence shown here is derived from an EMBL/GenBank/DDBJ whole genome shotgun (WGS) entry which is preliminary data.</text>
</comment>
<name>A0A8T4L8B9_9ARCH</name>
<sequence length="207" mass="22767">MNKETKLSILSALFVAGVVASNLMGGKIADFSLFYASVGLLVFPVSMLALDIVQEVEGKEKAKRIVFGTLVAMVFILVMTAIAVALPSAPRDFFPVEYGKIFGVSLRIMVASILAFLTAELVDIHVFRIVKELTKGKMLWLRTNVSTLISEFIDTTIFMMVAFYGVSPKHDVLFVIGLIIPWWLLKVGYAVVGTPLVYAGSAWLRKD</sequence>
<proteinExistence type="inferred from homology"/>
<evidence type="ECO:0000313" key="2">
    <source>
        <dbReference type="EMBL" id="MBS3061020.1"/>
    </source>
</evidence>
<dbReference type="PANTHER" id="PTHR34300:SF2">
    <property type="entry name" value="QUEUOSINE PRECURSOR TRANSPORTER-RELATED"/>
    <property type="match status" value="1"/>
</dbReference>
<dbReference type="HAMAP" id="MF_02088">
    <property type="entry name" value="Q_prec_transport"/>
    <property type="match status" value="1"/>
</dbReference>
<evidence type="ECO:0000256" key="1">
    <source>
        <dbReference type="HAMAP-Rule" id="MF_02088"/>
    </source>
</evidence>
<dbReference type="AlphaFoldDB" id="A0A8T4L8B9"/>
<dbReference type="Pfam" id="PF02592">
    <property type="entry name" value="Vut_1"/>
    <property type="match status" value="1"/>
</dbReference>
<keyword evidence="1" id="KW-0813">Transport</keyword>
<keyword evidence="1" id="KW-1003">Cell membrane</keyword>
<keyword evidence="1" id="KW-0472">Membrane</keyword>
<dbReference type="PANTHER" id="PTHR34300">
    <property type="entry name" value="QUEUOSINE PRECURSOR TRANSPORTER-RELATED"/>
    <property type="match status" value="1"/>
</dbReference>
<comment type="similarity">
    <text evidence="1">Belongs to the vitamin uptake transporter (VUT/ECF) (TC 2.A.88) family. Q precursor transporter subfamily.</text>
</comment>
<feature type="transmembrane region" description="Helical" evidence="1">
    <location>
        <begin position="7"/>
        <end position="25"/>
    </location>
</feature>
<dbReference type="InterPro" id="IPR003744">
    <property type="entry name" value="YhhQ"/>
</dbReference>
<comment type="function">
    <text evidence="1">Involved in the import of queuosine (Q) precursors, required for Q precursor salvage.</text>
</comment>
<feature type="transmembrane region" description="Helical" evidence="1">
    <location>
        <begin position="65"/>
        <end position="86"/>
    </location>
</feature>
<gene>
    <name evidence="2" type="ORF">J4215_00380</name>
</gene>
<dbReference type="NCBIfam" id="TIGR00697">
    <property type="entry name" value="queuosine precursor transporter"/>
    <property type="match status" value="1"/>
</dbReference>
<dbReference type="Proteomes" id="UP000675968">
    <property type="component" value="Unassembled WGS sequence"/>
</dbReference>
<feature type="transmembrane region" description="Helical" evidence="1">
    <location>
        <begin position="106"/>
        <end position="127"/>
    </location>
</feature>
<keyword evidence="1" id="KW-1133">Transmembrane helix</keyword>
<dbReference type="GO" id="GO:0022857">
    <property type="term" value="F:transmembrane transporter activity"/>
    <property type="evidence" value="ECO:0007669"/>
    <property type="project" value="UniProtKB-UniRule"/>
</dbReference>
<organism evidence="2 3">
    <name type="scientific">Candidatus Iainarchaeum sp</name>
    <dbReference type="NCBI Taxonomy" id="3101447"/>
    <lineage>
        <taxon>Archaea</taxon>
        <taxon>Candidatus Iainarchaeota</taxon>
        <taxon>Candidatus Iainarchaeia</taxon>
        <taxon>Candidatus Iainarchaeales</taxon>
        <taxon>Candidatus Iainarchaeaceae</taxon>
        <taxon>Candidatus Iainarchaeum</taxon>
    </lineage>
</organism>
<dbReference type="GO" id="GO:0005886">
    <property type="term" value="C:plasma membrane"/>
    <property type="evidence" value="ECO:0007669"/>
    <property type="project" value="UniProtKB-SubCell"/>
</dbReference>
<accession>A0A8T4L8B9</accession>
<reference evidence="2" key="2">
    <citation type="submission" date="2021-05" db="EMBL/GenBank/DDBJ databases">
        <title>Protein family content uncovers lineage relationships and bacterial pathway maintenance mechanisms in DPANN archaea.</title>
        <authorList>
            <person name="Castelle C.J."/>
            <person name="Meheust R."/>
            <person name="Jaffe A.L."/>
            <person name="Seitz K."/>
            <person name="Gong X."/>
            <person name="Baker B.J."/>
            <person name="Banfield J.F."/>
        </authorList>
    </citation>
    <scope>NUCLEOTIDE SEQUENCE</scope>
    <source>
        <strain evidence="2">RIFCSPLOWO2_01_FULL_AR10_48_17</strain>
    </source>
</reference>
<comment type="subcellular location">
    <subcellularLocation>
        <location evidence="1">Cell membrane</location>
        <topology evidence="1">Multi-pass membrane protein</topology>
    </subcellularLocation>
</comment>
<keyword evidence="1" id="KW-0812">Transmembrane</keyword>
<dbReference type="EMBL" id="JAGVWC010000004">
    <property type="protein sequence ID" value="MBS3061020.1"/>
    <property type="molecule type" value="Genomic_DNA"/>
</dbReference>